<dbReference type="RefSeq" id="WP_272088166.1">
    <property type="nucleotide sequence ID" value="NZ_JAQNDL010000002.1"/>
</dbReference>
<dbReference type="InterPro" id="IPR003661">
    <property type="entry name" value="HisK_dim/P_dom"/>
</dbReference>
<dbReference type="CDD" id="cd06225">
    <property type="entry name" value="HAMP"/>
    <property type="match status" value="1"/>
</dbReference>
<dbReference type="Gene3D" id="6.10.340.10">
    <property type="match status" value="1"/>
</dbReference>
<dbReference type="Pfam" id="PF00512">
    <property type="entry name" value="HisKA"/>
    <property type="match status" value="1"/>
</dbReference>
<dbReference type="PANTHER" id="PTHR45436:SF5">
    <property type="entry name" value="SENSOR HISTIDINE KINASE TRCS"/>
    <property type="match status" value="1"/>
</dbReference>
<keyword evidence="6 11" id="KW-0812">Transmembrane</keyword>
<evidence type="ECO:0000256" key="3">
    <source>
        <dbReference type="ARBA" id="ARBA00012438"/>
    </source>
</evidence>
<dbReference type="EC" id="2.7.13.3" evidence="3"/>
<evidence type="ECO:0000259" key="13">
    <source>
        <dbReference type="PROSITE" id="PS50885"/>
    </source>
</evidence>
<evidence type="ECO:0000313" key="15">
    <source>
        <dbReference type="Proteomes" id="UP001221686"/>
    </source>
</evidence>
<evidence type="ECO:0000313" key="14">
    <source>
        <dbReference type="EMBL" id="MDC0719663.1"/>
    </source>
</evidence>
<evidence type="ECO:0000256" key="6">
    <source>
        <dbReference type="ARBA" id="ARBA00022692"/>
    </source>
</evidence>
<sequence length="468" mass="49637">MKLRNRLVAAVTGVTVVALALSFVPLYLLIRALEISDLDNALFRQATALAQHLPGTYYAGHPLDEGHADVPESIDPTPRYTAIYGPDTLLETSSESFVGQAPASLEALGLRRALPWDGMAVDLELGETRLRGVVMPTGDQGEALLYAVSKSTVEDDTNALFELLLLIFVCAAAATALIARLLGERLARDVHSVAHVARLVAEGDLAARVGDPRVMGADETRSLASDLDHMISRLDEVVSSQRRFISHAAHELRSPLATLRGELQLALRRERDADEYRAALREMLSSVDALIALAEDLLRLARAQGGAPATRARAKVADVVREAVRMARGHAEGGVTITVPPAIAEFPVEVRGAAADLARALRNLIDNAVVHSPPGGEVRVEVVVVDGGVELAVVDQGPGVPVEDQPHIFTPFFRGAGGEGSHEGAGLGLAIARGLTEGSGGRLALDTRHTDGARMVLHLAFAENNPPA</sequence>
<dbReference type="SUPFAM" id="SSF55874">
    <property type="entry name" value="ATPase domain of HSP90 chaperone/DNA topoisomerase II/histidine kinase"/>
    <property type="match status" value="1"/>
</dbReference>
<name>A0ABT5E1D1_9BACT</name>
<protein>
    <recommendedName>
        <fullName evidence="3">histidine kinase</fullName>
        <ecNumber evidence="3">2.7.13.3</ecNumber>
    </recommendedName>
</protein>
<keyword evidence="8 11" id="KW-1133">Transmembrane helix</keyword>
<evidence type="ECO:0000256" key="8">
    <source>
        <dbReference type="ARBA" id="ARBA00022989"/>
    </source>
</evidence>
<dbReference type="InterPro" id="IPR036097">
    <property type="entry name" value="HisK_dim/P_sf"/>
</dbReference>
<dbReference type="PROSITE" id="PS50109">
    <property type="entry name" value="HIS_KIN"/>
    <property type="match status" value="1"/>
</dbReference>
<dbReference type="InterPro" id="IPR050428">
    <property type="entry name" value="TCS_sensor_his_kinase"/>
</dbReference>
<evidence type="ECO:0000256" key="7">
    <source>
        <dbReference type="ARBA" id="ARBA00022777"/>
    </source>
</evidence>
<keyword evidence="5" id="KW-0808">Transferase</keyword>
<dbReference type="Pfam" id="PF02518">
    <property type="entry name" value="HATPase_c"/>
    <property type="match status" value="1"/>
</dbReference>
<dbReference type="SMART" id="SM00387">
    <property type="entry name" value="HATPase_c"/>
    <property type="match status" value="1"/>
</dbReference>
<dbReference type="PANTHER" id="PTHR45436">
    <property type="entry name" value="SENSOR HISTIDINE KINASE YKOH"/>
    <property type="match status" value="1"/>
</dbReference>
<reference evidence="14 15" key="1">
    <citation type="submission" date="2022-11" db="EMBL/GenBank/DDBJ databases">
        <title>Minimal conservation of predation-associated metabolite biosynthetic gene clusters underscores biosynthetic potential of Myxococcota including descriptions for ten novel species: Archangium lansinium sp. nov., Myxococcus landrumus sp. nov., Nannocystis bai.</title>
        <authorList>
            <person name="Ahearne A."/>
            <person name="Stevens C."/>
            <person name="Dowd S."/>
        </authorList>
    </citation>
    <scope>NUCLEOTIDE SEQUENCE [LARGE SCALE GENOMIC DNA]</scope>
    <source>
        <strain evidence="14 15">BB15-2</strain>
    </source>
</reference>
<keyword evidence="10 11" id="KW-0472">Membrane</keyword>
<dbReference type="Gene3D" id="1.10.287.130">
    <property type="match status" value="1"/>
</dbReference>
<evidence type="ECO:0000256" key="5">
    <source>
        <dbReference type="ARBA" id="ARBA00022679"/>
    </source>
</evidence>
<evidence type="ECO:0000256" key="4">
    <source>
        <dbReference type="ARBA" id="ARBA00022553"/>
    </source>
</evidence>
<comment type="caution">
    <text evidence="14">The sequence shown here is derived from an EMBL/GenBank/DDBJ whole genome shotgun (WGS) entry which is preliminary data.</text>
</comment>
<gene>
    <name evidence="14" type="ORF">POL25_22355</name>
</gene>
<dbReference type="CDD" id="cd00075">
    <property type="entry name" value="HATPase"/>
    <property type="match status" value="1"/>
</dbReference>
<keyword evidence="4" id="KW-0597">Phosphoprotein</keyword>
<dbReference type="InterPro" id="IPR004358">
    <property type="entry name" value="Sig_transdc_His_kin-like_C"/>
</dbReference>
<evidence type="ECO:0000256" key="1">
    <source>
        <dbReference type="ARBA" id="ARBA00000085"/>
    </source>
</evidence>
<dbReference type="InterPro" id="IPR003594">
    <property type="entry name" value="HATPase_dom"/>
</dbReference>
<dbReference type="InterPro" id="IPR003660">
    <property type="entry name" value="HAMP_dom"/>
</dbReference>
<dbReference type="EMBL" id="JAQNDL010000002">
    <property type="protein sequence ID" value="MDC0719663.1"/>
    <property type="molecule type" value="Genomic_DNA"/>
</dbReference>
<dbReference type="SMART" id="SM00304">
    <property type="entry name" value="HAMP"/>
    <property type="match status" value="1"/>
</dbReference>
<dbReference type="SMART" id="SM00388">
    <property type="entry name" value="HisKA"/>
    <property type="match status" value="1"/>
</dbReference>
<keyword evidence="7 14" id="KW-0418">Kinase</keyword>
<organism evidence="14 15">
    <name type="scientific">Nannocystis bainbridge</name>
    <dbReference type="NCBI Taxonomy" id="2995303"/>
    <lineage>
        <taxon>Bacteria</taxon>
        <taxon>Pseudomonadati</taxon>
        <taxon>Myxococcota</taxon>
        <taxon>Polyangia</taxon>
        <taxon>Nannocystales</taxon>
        <taxon>Nannocystaceae</taxon>
        <taxon>Nannocystis</taxon>
    </lineage>
</organism>
<dbReference type="GO" id="GO:0016301">
    <property type="term" value="F:kinase activity"/>
    <property type="evidence" value="ECO:0007669"/>
    <property type="project" value="UniProtKB-KW"/>
</dbReference>
<evidence type="ECO:0000256" key="9">
    <source>
        <dbReference type="ARBA" id="ARBA00023012"/>
    </source>
</evidence>
<dbReference type="InterPro" id="IPR036890">
    <property type="entry name" value="HATPase_C_sf"/>
</dbReference>
<feature type="domain" description="HAMP" evidence="13">
    <location>
        <begin position="184"/>
        <end position="239"/>
    </location>
</feature>
<dbReference type="CDD" id="cd00082">
    <property type="entry name" value="HisKA"/>
    <property type="match status" value="1"/>
</dbReference>
<dbReference type="InterPro" id="IPR005467">
    <property type="entry name" value="His_kinase_dom"/>
</dbReference>
<evidence type="ECO:0000256" key="2">
    <source>
        <dbReference type="ARBA" id="ARBA00004370"/>
    </source>
</evidence>
<accession>A0ABT5E1D1</accession>
<dbReference type="PRINTS" id="PR00344">
    <property type="entry name" value="BCTRLSENSOR"/>
</dbReference>
<comment type="subcellular location">
    <subcellularLocation>
        <location evidence="2">Membrane</location>
    </subcellularLocation>
</comment>
<evidence type="ECO:0000259" key="12">
    <source>
        <dbReference type="PROSITE" id="PS50109"/>
    </source>
</evidence>
<comment type="catalytic activity">
    <reaction evidence="1">
        <text>ATP + protein L-histidine = ADP + protein N-phospho-L-histidine.</text>
        <dbReference type="EC" id="2.7.13.3"/>
    </reaction>
</comment>
<dbReference type="PROSITE" id="PS50885">
    <property type="entry name" value="HAMP"/>
    <property type="match status" value="1"/>
</dbReference>
<keyword evidence="15" id="KW-1185">Reference proteome</keyword>
<proteinExistence type="predicted"/>
<dbReference type="Proteomes" id="UP001221686">
    <property type="component" value="Unassembled WGS sequence"/>
</dbReference>
<evidence type="ECO:0000256" key="10">
    <source>
        <dbReference type="ARBA" id="ARBA00023136"/>
    </source>
</evidence>
<feature type="domain" description="Histidine kinase" evidence="12">
    <location>
        <begin position="247"/>
        <end position="463"/>
    </location>
</feature>
<feature type="transmembrane region" description="Helical" evidence="11">
    <location>
        <begin position="7"/>
        <end position="30"/>
    </location>
</feature>
<dbReference type="Gene3D" id="3.30.565.10">
    <property type="entry name" value="Histidine kinase-like ATPase, C-terminal domain"/>
    <property type="match status" value="1"/>
</dbReference>
<dbReference type="SUPFAM" id="SSF47384">
    <property type="entry name" value="Homodimeric domain of signal transducing histidine kinase"/>
    <property type="match status" value="1"/>
</dbReference>
<keyword evidence="9" id="KW-0902">Two-component regulatory system</keyword>
<evidence type="ECO:0000256" key="11">
    <source>
        <dbReference type="SAM" id="Phobius"/>
    </source>
</evidence>